<dbReference type="EMBL" id="RIAS01000007">
    <property type="protein sequence ID" value="KAA8784966.1"/>
    <property type="molecule type" value="Genomic_DNA"/>
</dbReference>
<gene>
    <name evidence="3" type="ORF">EC604_14060</name>
</gene>
<dbReference type="Proteomes" id="UP000323664">
    <property type="component" value="Unassembled WGS sequence"/>
</dbReference>
<sequence length="435" mass="49525">MKFTTCTSFEPHNHRRSLMNYSRWHILLIAVLSFSLLTTSTVSAATTTNAKKYKWAKPAVEFMASHGVMQSYEQEADRLNRTVSKAELTQMIHTLFKEFRVEPDKQIEIPGVPEGSTYYSIFRDVYGSIPSNPSGMISAADQINYQNYTFTYLPTKELSRWDLLMALNALFPETGNHLDELNDKKALLNMKSFKDIPIKSFSSSEDYEKWDLAHQLLSAQFGLIQQKKQKPYIGSELDYVKIRALLNFSEAGIMKPDSKGKFYPNQKVTLAETTVILQRIYSFYGGKGYKHQPTIDELIPRELTREYVYGNSSLGSLISDNVALVSMDNISTAYLAISATEPVDLKVIVNGESITYPYERLNVLDAPIMIAFDGADYAEVYPILRRTGKPIIDQGEIEGPDFFEKLDLFFYFSGKWTDFSVFNTLWEDEGDGGFE</sequence>
<dbReference type="Pfam" id="PF00395">
    <property type="entry name" value="SLH"/>
    <property type="match status" value="1"/>
</dbReference>
<feature type="signal peptide" evidence="1">
    <location>
        <begin position="1"/>
        <end position="44"/>
    </location>
</feature>
<evidence type="ECO:0000259" key="2">
    <source>
        <dbReference type="PROSITE" id="PS51272"/>
    </source>
</evidence>
<dbReference type="AlphaFoldDB" id="A0A5M9WTL2"/>
<reference evidence="3 4" key="1">
    <citation type="journal article" date="2019" name="J. Ind. Microbiol. Biotechnol.">
        <title>Paenibacillus amylolyticus 27C64 has a diverse set of carbohydrate-active enzymes and complete pectin deconstruction system.</title>
        <authorList>
            <person name="Keggi C."/>
            <person name="Doran-Peterson J."/>
        </authorList>
    </citation>
    <scope>NUCLEOTIDE SEQUENCE [LARGE SCALE GENOMIC DNA]</scope>
    <source>
        <strain evidence="3 4">27C64</strain>
    </source>
</reference>
<evidence type="ECO:0000256" key="1">
    <source>
        <dbReference type="SAM" id="SignalP"/>
    </source>
</evidence>
<proteinExistence type="predicted"/>
<feature type="domain" description="SLH" evidence="2">
    <location>
        <begin position="43"/>
        <end position="106"/>
    </location>
</feature>
<dbReference type="InterPro" id="IPR001119">
    <property type="entry name" value="SLH_dom"/>
</dbReference>
<protein>
    <submittedName>
        <fullName evidence="3">S-layer homology domain-containing protein</fullName>
    </submittedName>
</protein>
<evidence type="ECO:0000313" key="3">
    <source>
        <dbReference type="EMBL" id="KAA8784966.1"/>
    </source>
</evidence>
<evidence type="ECO:0000313" key="4">
    <source>
        <dbReference type="Proteomes" id="UP000323664"/>
    </source>
</evidence>
<keyword evidence="1" id="KW-0732">Signal</keyword>
<organism evidence="3 4">
    <name type="scientific">Paenibacillus amylolyticus</name>
    <dbReference type="NCBI Taxonomy" id="1451"/>
    <lineage>
        <taxon>Bacteria</taxon>
        <taxon>Bacillati</taxon>
        <taxon>Bacillota</taxon>
        <taxon>Bacilli</taxon>
        <taxon>Bacillales</taxon>
        <taxon>Paenibacillaceae</taxon>
        <taxon>Paenibacillus</taxon>
    </lineage>
</organism>
<name>A0A5M9WTL2_PAEAM</name>
<accession>A0A5M9WTL2</accession>
<comment type="caution">
    <text evidence="3">The sequence shown here is derived from an EMBL/GenBank/DDBJ whole genome shotgun (WGS) entry which is preliminary data.</text>
</comment>
<feature type="chain" id="PRO_5024405685" evidence="1">
    <location>
        <begin position="45"/>
        <end position="435"/>
    </location>
</feature>
<dbReference type="PROSITE" id="PS51272">
    <property type="entry name" value="SLH"/>
    <property type="match status" value="1"/>
</dbReference>